<reference evidence="1 2" key="1">
    <citation type="submission" date="2016-11" db="EMBL/GenBank/DDBJ databases">
        <title>Mixed transmission modes and dynamic genome evolution in an obligate animal-bacterial symbiosis.</title>
        <authorList>
            <person name="Russell S.L."/>
            <person name="Corbett-Detig R.B."/>
            <person name="Cavanaugh C.M."/>
        </authorList>
    </citation>
    <scope>NUCLEOTIDE SEQUENCE [LARGE SCALE GENOMIC DNA]</scope>
    <source>
        <strain evidence="1">Sveles-Q1</strain>
    </source>
</reference>
<dbReference type="Proteomes" id="UP000191110">
    <property type="component" value="Unassembled WGS sequence"/>
</dbReference>
<keyword evidence="2" id="KW-1185">Reference proteome</keyword>
<protein>
    <recommendedName>
        <fullName evidence="3">Flagellar basal-body/hook protein C-terminal domain-containing protein</fullName>
    </recommendedName>
</protein>
<proteinExistence type="predicted"/>
<dbReference type="OrthoDB" id="5588953at2"/>
<comment type="caution">
    <text evidence="1">The sequence shown here is derived from an EMBL/GenBank/DDBJ whole genome shotgun (WGS) entry which is preliminary data.</text>
</comment>
<evidence type="ECO:0000313" key="2">
    <source>
        <dbReference type="Proteomes" id="UP000191110"/>
    </source>
</evidence>
<accession>A0A1T2L6Z9</accession>
<organism evidence="1 2">
    <name type="scientific">Solemya pervernicosa gill symbiont</name>
    <dbReference type="NCBI Taxonomy" id="642797"/>
    <lineage>
        <taxon>Bacteria</taxon>
        <taxon>Pseudomonadati</taxon>
        <taxon>Pseudomonadota</taxon>
        <taxon>Gammaproteobacteria</taxon>
        <taxon>sulfur-oxidizing symbionts</taxon>
    </lineage>
</organism>
<name>A0A1T2L6Z9_9GAMM</name>
<sequence>MRIDSALGTSLQGLKQGQQRLVESSQQLTAAATAAPQENLTAPIAELQRARDQVEVSARVVQAVDQTLNNLLKAFS</sequence>
<dbReference type="EMBL" id="MPRL01000017">
    <property type="protein sequence ID" value="OOZ40832.1"/>
    <property type="molecule type" value="Genomic_DNA"/>
</dbReference>
<dbReference type="RefSeq" id="WP_078483247.1">
    <property type="nucleotide sequence ID" value="NZ_MPRL01000017.1"/>
</dbReference>
<evidence type="ECO:0000313" key="1">
    <source>
        <dbReference type="EMBL" id="OOZ40832.1"/>
    </source>
</evidence>
<dbReference type="AlphaFoldDB" id="A0A1T2L6Z9"/>
<evidence type="ECO:0008006" key="3">
    <source>
        <dbReference type="Google" id="ProtNLM"/>
    </source>
</evidence>
<gene>
    <name evidence="1" type="ORF">BOW53_06355</name>
</gene>